<keyword evidence="2" id="KW-0378">Hydrolase</keyword>
<dbReference type="GO" id="GO:0004519">
    <property type="term" value="F:endonuclease activity"/>
    <property type="evidence" value="ECO:0007669"/>
    <property type="project" value="UniProtKB-KW"/>
</dbReference>
<dbReference type="Proteomes" id="UP000271870">
    <property type="component" value="Unassembled WGS sequence"/>
</dbReference>
<protein>
    <submittedName>
        <fullName evidence="2">HNH endonuclease</fullName>
    </submittedName>
</protein>
<comment type="caution">
    <text evidence="2">The sequence shown here is derived from an EMBL/GenBank/DDBJ whole genome shotgun (WGS) entry which is preliminary data.</text>
</comment>
<feature type="domain" description="HNH nuclease" evidence="1">
    <location>
        <begin position="211"/>
        <end position="263"/>
    </location>
</feature>
<evidence type="ECO:0000313" key="2">
    <source>
        <dbReference type="EMBL" id="RNM20911.1"/>
    </source>
</evidence>
<keyword evidence="2" id="KW-0255">Endonuclease</keyword>
<name>A0ABX9WTS1_9GAMM</name>
<dbReference type="CDD" id="cd00085">
    <property type="entry name" value="HNHc"/>
    <property type="match status" value="1"/>
</dbReference>
<dbReference type="InterPro" id="IPR003615">
    <property type="entry name" value="HNH_nuc"/>
</dbReference>
<gene>
    <name evidence="2" type="ORF">EFS38_16730</name>
</gene>
<accession>A0ABX9WTS1</accession>
<sequence length="287" mass="33403">MSKFLVSELPDFLNMEKLNQLRHSMRAEIIPPISDIKIKTLDIDELLATTGIDTSIDDIKVNSDSTFDYNNKKVILHIRDVNAYGKEITLPKYHLANCRTLQGMWRRNRSGRYVVATRSDGLFIIKYPDASGAKWETKETRLDVCKSCLEALNWKGYSSKSYQERVTIFNEFSLREFFEQYPNSKTTYRAEHTDISAPTNTYSDDFNTISKQYRESIHWHCEQCGINLKEKSLNKYLHVHHRDGQKNNNQRANLQALCIECHSKQDNHGHMNSHHDLAIFIVLKEAL</sequence>
<reference evidence="2 3" key="1">
    <citation type="submission" date="2018-11" db="EMBL/GenBank/DDBJ databases">
        <title>Characterization of surface water Dickeya isolates.</title>
        <authorList>
            <person name="Van Gijsegem F."/>
            <person name="Pedron J."/>
        </authorList>
    </citation>
    <scope>NUCLEOTIDE SEQUENCE [LARGE SCALE GENOMIC DNA]</scope>
    <source>
        <strain evidence="2 3">FVG10-MFV-A16</strain>
    </source>
</reference>
<dbReference type="EMBL" id="RJLS01000025">
    <property type="protein sequence ID" value="RNM20911.1"/>
    <property type="molecule type" value="Genomic_DNA"/>
</dbReference>
<proteinExistence type="predicted"/>
<evidence type="ECO:0000313" key="3">
    <source>
        <dbReference type="Proteomes" id="UP000271870"/>
    </source>
</evidence>
<dbReference type="RefSeq" id="WP_123251400.1">
    <property type="nucleotide sequence ID" value="NZ_RJLS01000025.1"/>
</dbReference>
<evidence type="ECO:0000259" key="1">
    <source>
        <dbReference type="SMART" id="SM00507"/>
    </source>
</evidence>
<organism evidence="2 3">
    <name type="scientific">Dickeya undicola</name>
    <dbReference type="NCBI Taxonomy" id="1577887"/>
    <lineage>
        <taxon>Bacteria</taxon>
        <taxon>Pseudomonadati</taxon>
        <taxon>Pseudomonadota</taxon>
        <taxon>Gammaproteobacteria</taxon>
        <taxon>Enterobacterales</taxon>
        <taxon>Pectobacteriaceae</taxon>
        <taxon>Dickeya</taxon>
    </lineage>
</organism>
<keyword evidence="3" id="KW-1185">Reference proteome</keyword>
<dbReference type="SMART" id="SM00507">
    <property type="entry name" value="HNHc"/>
    <property type="match status" value="1"/>
</dbReference>
<keyword evidence="2" id="KW-0540">Nuclease</keyword>